<sequence>MKLLQINKDNYFSLEADREYFSVSQFKSFRSCEAKTMAKLNGEWSDRDNDAFILGSYVHAWNEGANLGEFKANHPQMFKKGGSLLAKYAIGDKMIETLQNDPFIQRVREGEKEVIMTAELFGAPWKTMLDIYNPNKEYFADLKTTRDIMSRIWNEEAKTKQNFIVAYDYVLQMAVYAEIERLNRGGDKHLQSFIIAVSKEDIPDKEVAWVKEEYMLDKLLEVEIRLPHYIEVKNGLVEPTRCECCDYCRSTKVLKGPVSFTEL</sequence>
<keyword evidence="4" id="KW-1185">Reference proteome</keyword>
<evidence type="ECO:0000259" key="2">
    <source>
        <dbReference type="Pfam" id="PF12684"/>
    </source>
</evidence>
<name>A0ABS4EBS6_9FIRM</name>
<dbReference type="EMBL" id="JAGGJX010000003">
    <property type="protein sequence ID" value="MBP1855379.1"/>
    <property type="molecule type" value="Genomic_DNA"/>
</dbReference>
<dbReference type="InterPro" id="IPR011604">
    <property type="entry name" value="PDDEXK-like_dom_sf"/>
</dbReference>
<evidence type="ECO:0000256" key="1">
    <source>
        <dbReference type="ARBA" id="ARBA00022801"/>
    </source>
</evidence>
<dbReference type="Proteomes" id="UP000767291">
    <property type="component" value="Unassembled WGS sequence"/>
</dbReference>
<dbReference type="RefSeq" id="WP_209456824.1">
    <property type="nucleotide sequence ID" value="NZ_JAGGJX010000003.1"/>
</dbReference>
<dbReference type="InterPro" id="IPR024432">
    <property type="entry name" value="Put_RecE_PDDEXK-like_dom"/>
</dbReference>
<organism evidence="3 4">
    <name type="scientific">Metaclostridioides mangenotii</name>
    <dbReference type="NCBI Taxonomy" id="1540"/>
    <lineage>
        <taxon>Bacteria</taxon>
        <taxon>Bacillati</taxon>
        <taxon>Bacillota</taxon>
        <taxon>Clostridia</taxon>
        <taxon>Peptostreptococcales</taxon>
        <taxon>Peptostreptococcaceae</taxon>
        <taxon>Metaclostridioides</taxon>
    </lineage>
</organism>
<gene>
    <name evidence="3" type="ORF">J2Z43_001774</name>
</gene>
<keyword evidence="1" id="KW-0378">Hydrolase</keyword>
<evidence type="ECO:0000313" key="4">
    <source>
        <dbReference type="Proteomes" id="UP000767291"/>
    </source>
</evidence>
<evidence type="ECO:0000313" key="3">
    <source>
        <dbReference type="EMBL" id="MBP1855379.1"/>
    </source>
</evidence>
<comment type="caution">
    <text evidence="3">The sequence shown here is derived from an EMBL/GenBank/DDBJ whole genome shotgun (WGS) entry which is preliminary data.</text>
</comment>
<dbReference type="Gene3D" id="3.90.320.10">
    <property type="match status" value="1"/>
</dbReference>
<accession>A0ABS4EBS6</accession>
<dbReference type="Pfam" id="PF12684">
    <property type="entry name" value="DUF3799"/>
    <property type="match status" value="1"/>
</dbReference>
<protein>
    <recommendedName>
        <fullName evidence="2">Putative exodeoxyribonuclease 8 PDDEXK-like domain-containing protein</fullName>
    </recommendedName>
</protein>
<feature type="domain" description="Putative exodeoxyribonuclease 8 PDDEXK-like" evidence="2">
    <location>
        <begin position="22"/>
        <end position="251"/>
    </location>
</feature>
<proteinExistence type="predicted"/>
<reference evidence="3 4" key="1">
    <citation type="submission" date="2021-03" db="EMBL/GenBank/DDBJ databases">
        <title>Genomic Encyclopedia of Type Strains, Phase IV (KMG-IV): sequencing the most valuable type-strain genomes for metagenomic binning, comparative biology and taxonomic classification.</title>
        <authorList>
            <person name="Goeker M."/>
        </authorList>
    </citation>
    <scope>NUCLEOTIDE SEQUENCE [LARGE SCALE GENOMIC DNA]</scope>
    <source>
        <strain evidence="3 4">DSM 1289</strain>
    </source>
</reference>